<dbReference type="SMART" id="SM00825">
    <property type="entry name" value="PKS_KS"/>
    <property type="match status" value="1"/>
</dbReference>
<proteinExistence type="predicted"/>
<dbReference type="GO" id="GO:0005737">
    <property type="term" value="C:cytoplasm"/>
    <property type="evidence" value="ECO:0007669"/>
    <property type="project" value="TreeGrafter"/>
</dbReference>
<evidence type="ECO:0000256" key="3">
    <source>
        <dbReference type="ARBA" id="ARBA00022679"/>
    </source>
</evidence>
<dbReference type="GO" id="GO:0004312">
    <property type="term" value="F:fatty acid synthase activity"/>
    <property type="evidence" value="ECO:0007669"/>
    <property type="project" value="TreeGrafter"/>
</dbReference>
<dbReference type="SUPFAM" id="SSF55048">
    <property type="entry name" value="Probable ACP-binding domain of malonyl-CoA ACP transacylase"/>
    <property type="match status" value="1"/>
</dbReference>
<dbReference type="GO" id="GO:0005886">
    <property type="term" value="C:plasma membrane"/>
    <property type="evidence" value="ECO:0007669"/>
    <property type="project" value="TreeGrafter"/>
</dbReference>
<dbReference type="InterPro" id="IPR013968">
    <property type="entry name" value="PKS_KR"/>
</dbReference>
<dbReference type="InterPro" id="IPR036291">
    <property type="entry name" value="NAD(P)-bd_dom_sf"/>
</dbReference>
<comment type="caution">
    <text evidence="6">The sequence shown here is derived from an EMBL/GenBank/DDBJ whole genome shotgun (WGS) entry which is preliminary data.</text>
</comment>
<dbReference type="Pfam" id="PF00698">
    <property type="entry name" value="Acyl_transf_1"/>
    <property type="match status" value="1"/>
</dbReference>
<dbReference type="PANTHER" id="PTHR43775">
    <property type="entry name" value="FATTY ACID SYNTHASE"/>
    <property type="match status" value="1"/>
</dbReference>
<dbReference type="SMART" id="SM00827">
    <property type="entry name" value="PKS_AT"/>
    <property type="match status" value="1"/>
</dbReference>
<dbReference type="PROSITE" id="PS00012">
    <property type="entry name" value="PHOSPHOPANTETHEINE"/>
    <property type="match status" value="1"/>
</dbReference>
<dbReference type="Pfam" id="PF02801">
    <property type="entry name" value="Ketoacyl-synt_C"/>
    <property type="match status" value="1"/>
</dbReference>
<dbReference type="EMBL" id="CAQL01000983">
    <property type="protein sequence ID" value="CCQ58252.1"/>
    <property type="molecule type" value="Genomic_DNA"/>
</dbReference>
<dbReference type="Pfam" id="PF00109">
    <property type="entry name" value="ketoacyl-synt"/>
    <property type="match status" value="1"/>
</dbReference>
<dbReference type="EC" id="2.3.1.39" evidence="6"/>
<dbReference type="Gene3D" id="3.40.50.720">
    <property type="entry name" value="NAD(P)-binding Rossmann-like Domain"/>
    <property type="match status" value="1"/>
</dbReference>
<dbReference type="PROSITE" id="PS00606">
    <property type="entry name" value="KS3_1"/>
    <property type="match status" value="1"/>
</dbReference>
<evidence type="ECO:0000259" key="4">
    <source>
        <dbReference type="PROSITE" id="PS50075"/>
    </source>
</evidence>
<dbReference type="SUPFAM" id="SSF52151">
    <property type="entry name" value="FabD/lysophospholipase-like"/>
    <property type="match status" value="1"/>
</dbReference>
<dbReference type="GO" id="GO:0006633">
    <property type="term" value="P:fatty acid biosynthetic process"/>
    <property type="evidence" value="ECO:0007669"/>
    <property type="project" value="InterPro"/>
</dbReference>
<dbReference type="InterPro" id="IPR018201">
    <property type="entry name" value="Ketoacyl_synth_AS"/>
</dbReference>
<dbReference type="CDD" id="cd08955">
    <property type="entry name" value="KR_2_FAS_SDR_x"/>
    <property type="match status" value="1"/>
</dbReference>
<organism evidence="6 7">
    <name type="scientific">Crocosphaera watsonii WH 0005</name>
    <dbReference type="NCBI Taxonomy" id="423472"/>
    <lineage>
        <taxon>Bacteria</taxon>
        <taxon>Bacillati</taxon>
        <taxon>Cyanobacteriota</taxon>
        <taxon>Cyanophyceae</taxon>
        <taxon>Oscillatoriophycideae</taxon>
        <taxon>Chroococcales</taxon>
        <taxon>Aphanothecaceae</taxon>
        <taxon>Crocosphaera</taxon>
    </lineage>
</organism>
<dbReference type="InterPro" id="IPR014031">
    <property type="entry name" value="Ketoacyl_synth_C"/>
</dbReference>
<dbReference type="InterPro" id="IPR009081">
    <property type="entry name" value="PP-bd_ACP"/>
</dbReference>
<dbReference type="GO" id="GO:0004314">
    <property type="term" value="F:[acyl-carrier-protein] S-malonyltransferase activity"/>
    <property type="evidence" value="ECO:0007669"/>
    <property type="project" value="UniProtKB-EC"/>
</dbReference>
<dbReference type="FunFam" id="3.40.47.10:FF:000019">
    <property type="entry name" value="Polyketide synthase type I"/>
    <property type="match status" value="1"/>
</dbReference>
<dbReference type="Gene3D" id="3.40.366.10">
    <property type="entry name" value="Malonyl-Coenzyme A Acyl Carrier Protein, domain 2"/>
    <property type="match status" value="1"/>
</dbReference>
<dbReference type="Gene3D" id="3.30.70.3290">
    <property type="match status" value="1"/>
</dbReference>
<accession>T2IZN0</accession>
<dbReference type="InterPro" id="IPR016035">
    <property type="entry name" value="Acyl_Trfase/lysoPLipase"/>
</dbReference>
<sequence>MEPIAIIGMGCRFPSADNPEEYWHLLSNGIDGIKEVPSNRWDTKSLYSEKPVTPGKMNTKWGGFLEQVDGFDAEFFGISPREAEYIDPQQRLLLEVAWEALETAGIVPRELAASQTGVFVGISTNDYGRSTLQDITNLSAYSGTGNAFCIAANRLSYFLNLKGPSLAIDTACSSSLVAVHYACQSLRLHESELCLAGGVNLILSPEFSIIFSQARMMASDGRCKTFDAKADGYVRGEGCGIVVLKRLSDALRDGDNIQAVIQGSAINQDGLTNGITAPNGPSQQAVIRQALKNAEVKANQISYVEAHGTGTPLGDPQEFNSLKRVFSEERQNDQPCWIGSVKTNIGHLESAAGVAGLIKVVLSLQNKEIPPHLHLQELNPYISLEGTPFTIPTRCQNWKPGTNKLLAGVSSFGFGGTNSHVIVEEAPPNLQPEKNQDLYVDRPYHLLTLSAKTKPALLEMATRYQEYLTSNPDVSVGDVCFSANTGRSQFDPRLAVIADSKEQLQRHLRNFTEGKEDVGYVQGRLNQRQIPKIAFLFTGQGSQYVAMGRQLYETQPIFRSVLDQCNEILRPHLSKPLLEVIYGEDADVSLINQTAYTQPALFAIEYALFKLWQSWGINPDVVMGHSIGEYTAACVAGVFSLEDGLKLIAHRGRLMQQMPSGGKMVALMASAEQIREIIKPYDSKVSLAAINGPQSVVISGEGEAITEICQQLESKGIKTKQLQVSHAFHSPLMEPMLAEFAQVAQEITYNSPQISIISNVTGQQADESIATSEYWVRHVREAVKFAQSMETLHEQGCKIFLEIGPKPILLGMGRQCLPEEGEIWLPSLRPNQPDWQQILTSLGELYVKGAKIDWLEFEKDYNHQKVVLPTYPFQRQRYWLETEPKQSQAEVMKQLELDNLEQLQKNLEQTGKLSQDEVELLPKLLELLAQQQQEQVENAEIEHWFYEIQWKQKPRKIKPTLKDLEGGKWVFFADREGLGEKIAEKLKTLGYQCDLVFVGENNTHEKEKWYINPSQKEHFQKLWEALGFSTDLPLKGIINLWGLETTATKDLNLNSLKEAQKLTCGTLLYTLQTLTELSLQVAPKLWLVTRGVQWIESEKTSLSVAQSPLWGMGKVVGLEFPDWWGGMIDLDINTSDQEINQLLSEIENSQGEDKMAFRGGKRYVARLVKSSIGENKPLTIHSDKTYLITGGLGALGLKVAQWMVEKGVRYLALVGRRKPSSDAQSILSQMTKQGVKVEIISADVSEEEAMREVLKTIESKMPPLKGIIYAAGTLDDGVLLEQNWQRFEKVMSPKIEGTWNLHELTQNYSLDFCVFFSSVASLLGSPGQSNCAAANQFMDSLAHYRHLQGKPALSINWGPWAEGGMASELQQSQQEKLQKQGINFIPVRQGLKALERLINSNRGKLGVLSIDWHIFAKYSQKRALPILLDILSSFDGFSYNKENKSFLEKDWLTQIESASPEDRLDVVTNYLRQKISQALKLAPEQIILNSSLNMMGMDSLMAMELRNRVKTDLKIDISVSQVMAGQNIVEIASYLEEKLFSSTVQGNQEETPNLTMETATEEEILENIAELSDEDVDSLLSKVIEMLAKEEKDIDE</sequence>
<dbReference type="InterPro" id="IPR014043">
    <property type="entry name" value="Acyl_transferase_dom"/>
</dbReference>
<dbReference type="InterPro" id="IPR057326">
    <property type="entry name" value="KR_dom"/>
</dbReference>
<keyword evidence="2" id="KW-0597">Phosphoprotein</keyword>
<dbReference type="InterPro" id="IPR050091">
    <property type="entry name" value="PKS_NRPS_Biosynth_Enz"/>
</dbReference>
<dbReference type="SUPFAM" id="SSF51735">
    <property type="entry name" value="NAD(P)-binding Rossmann-fold domains"/>
    <property type="match status" value="2"/>
</dbReference>
<keyword evidence="1" id="KW-0596">Phosphopantetheine</keyword>
<evidence type="ECO:0000259" key="5">
    <source>
        <dbReference type="PROSITE" id="PS52004"/>
    </source>
</evidence>
<dbReference type="SUPFAM" id="SSF47336">
    <property type="entry name" value="ACP-like"/>
    <property type="match status" value="1"/>
</dbReference>
<dbReference type="FunFam" id="3.40.366.10:FF:000002">
    <property type="entry name" value="Probable polyketide synthase 2"/>
    <property type="match status" value="1"/>
</dbReference>
<dbReference type="InterPro" id="IPR006162">
    <property type="entry name" value="Ppantetheine_attach_site"/>
</dbReference>
<reference evidence="6 7" key="1">
    <citation type="submission" date="2013-01" db="EMBL/GenBank/DDBJ databases">
        <authorList>
            <person name="Bench S."/>
        </authorList>
    </citation>
    <scope>NUCLEOTIDE SEQUENCE [LARGE SCALE GENOMIC DNA]</scope>
    <source>
        <strain evidence="6 7">WH 0005</strain>
    </source>
</reference>
<evidence type="ECO:0000256" key="2">
    <source>
        <dbReference type="ARBA" id="ARBA00022553"/>
    </source>
</evidence>
<evidence type="ECO:0000256" key="1">
    <source>
        <dbReference type="ARBA" id="ARBA00022450"/>
    </source>
</evidence>
<dbReference type="InterPro" id="IPR020806">
    <property type="entry name" value="PKS_PP-bd"/>
</dbReference>
<dbReference type="PROSITE" id="PS50075">
    <property type="entry name" value="CARRIER"/>
    <property type="match status" value="1"/>
</dbReference>
<protein>
    <submittedName>
        <fullName evidence="6">Malonyl CoA-acyl carrier protein transacylase</fullName>
        <ecNumber evidence="6">2.3.1.39</ecNumber>
    </submittedName>
</protein>
<dbReference type="PROSITE" id="PS52004">
    <property type="entry name" value="KS3_2"/>
    <property type="match status" value="1"/>
</dbReference>
<feature type="domain" description="Carrier" evidence="4">
    <location>
        <begin position="1465"/>
        <end position="1539"/>
    </location>
</feature>
<dbReference type="PANTHER" id="PTHR43775:SF37">
    <property type="entry name" value="SI:DKEY-61P9.11"/>
    <property type="match status" value="1"/>
</dbReference>
<dbReference type="InterPro" id="IPR016036">
    <property type="entry name" value="Malonyl_transacylase_ACP-bd"/>
</dbReference>
<dbReference type="SMART" id="SM00823">
    <property type="entry name" value="PKS_PP"/>
    <property type="match status" value="1"/>
</dbReference>
<dbReference type="SUPFAM" id="SSF53901">
    <property type="entry name" value="Thiolase-like"/>
    <property type="match status" value="1"/>
</dbReference>
<dbReference type="Pfam" id="PF08659">
    <property type="entry name" value="KR"/>
    <property type="match status" value="1"/>
</dbReference>
<evidence type="ECO:0000313" key="7">
    <source>
        <dbReference type="Proteomes" id="UP000017981"/>
    </source>
</evidence>
<dbReference type="Gene3D" id="3.40.47.10">
    <property type="match status" value="1"/>
</dbReference>
<dbReference type="InterPro" id="IPR014030">
    <property type="entry name" value="Ketoacyl_synth_N"/>
</dbReference>
<dbReference type="Pfam" id="PF00550">
    <property type="entry name" value="PP-binding"/>
    <property type="match status" value="1"/>
</dbReference>
<dbReference type="Pfam" id="PF22621">
    <property type="entry name" value="CurL-like_PKS_C"/>
    <property type="match status" value="1"/>
</dbReference>
<dbReference type="GO" id="GO:0004315">
    <property type="term" value="F:3-oxoacyl-[acyl-carrier-protein] synthase activity"/>
    <property type="evidence" value="ECO:0007669"/>
    <property type="project" value="InterPro"/>
</dbReference>
<evidence type="ECO:0000313" key="6">
    <source>
        <dbReference type="EMBL" id="CCQ58252.1"/>
    </source>
</evidence>
<keyword evidence="6" id="KW-0012">Acyltransferase</keyword>
<reference evidence="6 7" key="2">
    <citation type="submission" date="2013-09" db="EMBL/GenBank/DDBJ databases">
        <title>Whole genome comparison of six Crocosphaera watsonii strains with differing phenotypes.</title>
        <authorList>
            <person name="Bench S.R."/>
            <person name="Heller P."/>
            <person name="Frank I."/>
            <person name="Arciniega M."/>
            <person name="Shilova I.N."/>
            <person name="Zehr J.P."/>
        </authorList>
    </citation>
    <scope>NUCLEOTIDE SEQUENCE [LARGE SCALE GENOMIC DNA]</scope>
    <source>
        <strain evidence="6 7">WH 0005</strain>
    </source>
</reference>
<dbReference type="InterPro" id="IPR020841">
    <property type="entry name" value="PKS_Beta-ketoAc_synthase_dom"/>
</dbReference>
<dbReference type="Proteomes" id="UP000017981">
    <property type="component" value="Unassembled WGS sequence"/>
</dbReference>
<dbReference type="RefSeq" id="WP_021833816.1">
    <property type="nucleotide sequence ID" value="NZ_CAQL01000983.1"/>
</dbReference>
<dbReference type="InterPro" id="IPR016039">
    <property type="entry name" value="Thiolase-like"/>
</dbReference>
<keyword evidence="3 6" id="KW-0808">Transferase</keyword>
<name>T2IZN0_CROWT</name>
<dbReference type="GO" id="GO:0031177">
    <property type="term" value="F:phosphopantetheine binding"/>
    <property type="evidence" value="ECO:0007669"/>
    <property type="project" value="InterPro"/>
</dbReference>
<dbReference type="GO" id="GO:0071770">
    <property type="term" value="P:DIM/DIP cell wall layer assembly"/>
    <property type="evidence" value="ECO:0007669"/>
    <property type="project" value="TreeGrafter"/>
</dbReference>
<dbReference type="InterPro" id="IPR001227">
    <property type="entry name" value="Ac_transferase_dom_sf"/>
</dbReference>
<feature type="domain" description="Ketosynthase family 3 (KS3)" evidence="5">
    <location>
        <begin position="1"/>
        <end position="425"/>
    </location>
</feature>
<dbReference type="Gene3D" id="1.10.1200.10">
    <property type="entry name" value="ACP-like"/>
    <property type="match status" value="1"/>
</dbReference>
<dbReference type="CDD" id="cd00833">
    <property type="entry name" value="PKS"/>
    <property type="match status" value="1"/>
</dbReference>
<gene>
    <name evidence="6" type="ORF">CWATWH0005_3489</name>
</gene>
<dbReference type="InterPro" id="IPR036736">
    <property type="entry name" value="ACP-like_sf"/>
</dbReference>
<dbReference type="SMART" id="SM00822">
    <property type="entry name" value="PKS_KR"/>
    <property type="match status" value="1"/>
</dbReference>